<name>A0ABW4J991_9LACO</name>
<dbReference type="SUPFAM" id="SSF82549">
    <property type="entry name" value="DAK1/DegV-like"/>
    <property type="match status" value="1"/>
</dbReference>
<reference evidence="4" key="1">
    <citation type="journal article" date="2019" name="Int. J. Syst. Evol. Microbiol.">
        <title>The Global Catalogue of Microorganisms (GCM) 10K type strain sequencing project: providing services to taxonomists for standard genome sequencing and annotation.</title>
        <authorList>
            <consortium name="The Broad Institute Genomics Platform"/>
            <consortium name="The Broad Institute Genome Sequencing Center for Infectious Disease"/>
            <person name="Wu L."/>
            <person name="Ma J."/>
        </authorList>
    </citation>
    <scope>NUCLEOTIDE SEQUENCE [LARGE SCALE GENOMIC DNA]</scope>
    <source>
        <strain evidence="4">CCM 8896</strain>
    </source>
</reference>
<dbReference type="PANTHER" id="PTHR33434:SF2">
    <property type="entry name" value="FATTY ACID-BINDING PROTEIN TM_1468"/>
    <property type="match status" value="1"/>
</dbReference>
<comment type="caution">
    <text evidence="3">The sequence shown here is derived from an EMBL/GenBank/DDBJ whole genome shotgun (WGS) entry which is preliminary data.</text>
</comment>
<gene>
    <name evidence="3" type="ORF">ACFQ5M_09085</name>
</gene>
<dbReference type="Gene3D" id="3.40.50.10170">
    <property type="match status" value="1"/>
</dbReference>
<keyword evidence="2" id="KW-0446">Lipid-binding</keyword>
<evidence type="ECO:0000256" key="2">
    <source>
        <dbReference type="ARBA" id="ARBA00023121"/>
    </source>
</evidence>
<dbReference type="Pfam" id="PF02645">
    <property type="entry name" value="DegV"/>
    <property type="match status" value="1"/>
</dbReference>
<dbReference type="EMBL" id="JBHTOP010000023">
    <property type="protein sequence ID" value="MFD1672249.1"/>
    <property type="molecule type" value="Genomic_DNA"/>
</dbReference>
<dbReference type="NCBIfam" id="TIGR00762">
    <property type="entry name" value="DegV"/>
    <property type="match status" value="1"/>
</dbReference>
<dbReference type="InterPro" id="IPR043168">
    <property type="entry name" value="DegV_C"/>
</dbReference>
<evidence type="ECO:0000313" key="3">
    <source>
        <dbReference type="EMBL" id="MFD1672249.1"/>
    </source>
</evidence>
<dbReference type="RefSeq" id="WP_125714873.1">
    <property type="nucleotide sequence ID" value="NZ_JBHTOP010000023.1"/>
</dbReference>
<dbReference type="PROSITE" id="PS51482">
    <property type="entry name" value="DEGV"/>
    <property type="match status" value="1"/>
</dbReference>
<organism evidence="3 4">
    <name type="scientific">Agrilactobacillus yilanensis</name>
    <dbReference type="NCBI Taxonomy" id="2485997"/>
    <lineage>
        <taxon>Bacteria</taxon>
        <taxon>Bacillati</taxon>
        <taxon>Bacillota</taxon>
        <taxon>Bacilli</taxon>
        <taxon>Lactobacillales</taxon>
        <taxon>Lactobacillaceae</taxon>
        <taxon>Agrilactobacillus</taxon>
    </lineage>
</organism>
<evidence type="ECO:0000313" key="4">
    <source>
        <dbReference type="Proteomes" id="UP001597267"/>
    </source>
</evidence>
<proteinExistence type="predicted"/>
<dbReference type="Gene3D" id="3.30.1180.10">
    <property type="match status" value="1"/>
</dbReference>
<evidence type="ECO:0000256" key="1">
    <source>
        <dbReference type="ARBA" id="ARBA00003238"/>
    </source>
</evidence>
<protein>
    <submittedName>
        <fullName evidence="3">DegV family protein</fullName>
    </submittedName>
</protein>
<comment type="function">
    <text evidence="1">May bind long-chain fatty acids, such as palmitate, and may play a role in lipid transport or fatty acid metabolism.</text>
</comment>
<dbReference type="InterPro" id="IPR003797">
    <property type="entry name" value="DegV"/>
</dbReference>
<sequence>MKLAIVTDSTAYLTSEQITENNIKVIPIPLTIDGESYLEGVNLSTTDFYSKLKNSKTLPTTSQPPLGEVLQLYSQLAAQGYDTVLSIHLSSTISGFVQNLKVIARDITAIKVIPYDSHITVMLMGHLVLEAAKLARQGADLETIIQKLNELRASMDEVFIVSDLQNLVKGGRLSNASAFVGSILKIKPLLTFDSTTHKITAFEKIRSLKKAYSRAEDLFDQAIRHHDYPLRAIIIHGNNLAEAKKWQQRIQEKQPEIPIELSYFGPVVGAHLGDKSIALAWLKNIDK</sequence>
<dbReference type="InterPro" id="IPR050270">
    <property type="entry name" value="DegV_domain_contain"/>
</dbReference>
<keyword evidence="4" id="KW-1185">Reference proteome</keyword>
<dbReference type="Proteomes" id="UP001597267">
    <property type="component" value="Unassembled WGS sequence"/>
</dbReference>
<accession>A0ABW4J991</accession>
<dbReference type="PANTHER" id="PTHR33434">
    <property type="entry name" value="DEGV DOMAIN-CONTAINING PROTEIN DR_1986-RELATED"/>
    <property type="match status" value="1"/>
</dbReference>